<evidence type="ECO:0000313" key="3">
    <source>
        <dbReference type="Proteomes" id="UP000092460"/>
    </source>
</evidence>
<keyword evidence="3" id="KW-1185">Reference proteome</keyword>
<organism evidence="2 3">
    <name type="scientific">Glossina palpalis gambiensis</name>
    <dbReference type="NCBI Taxonomy" id="67801"/>
    <lineage>
        <taxon>Eukaryota</taxon>
        <taxon>Metazoa</taxon>
        <taxon>Ecdysozoa</taxon>
        <taxon>Arthropoda</taxon>
        <taxon>Hexapoda</taxon>
        <taxon>Insecta</taxon>
        <taxon>Pterygota</taxon>
        <taxon>Neoptera</taxon>
        <taxon>Endopterygota</taxon>
        <taxon>Diptera</taxon>
        <taxon>Brachycera</taxon>
        <taxon>Muscomorpha</taxon>
        <taxon>Hippoboscoidea</taxon>
        <taxon>Glossinidae</taxon>
        <taxon>Glossina</taxon>
    </lineage>
</organism>
<evidence type="ECO:0000313" key="2">
    <source>
        <dbReference type="EnsemblMetazoa" id="GPPI001904-PA"/>
    </source>
</evidence>
<evidence type="ECO:0000256" key="1">
    <source>
        <dbReference type="SAM" id="Phobius"/>
    </source>
</evidence>
<dbReference type="EnsemblMetazoa" id="GPPI001904-RA">
    <property type="protein sequence ID" value="GPPI001904-PA"/>
    <property type="gene ID" value="GPPI001904"/>
</dbReference>
<keyword evidence="1" id="KW-0812">Transmembrane</keyword>
<feature type="transmembrane region" description="Helical" evidence="1">
    <location>
        <begin position="20"/>
        <end position="43"/>
    </location>
</feature>
<accession>A0A1B0AMK5</accession>
<protein>
    <submittedName>
        <fullName evidence="2">Uncharacterized protein</fullName>
    </submittedName>
</protein>
<sequence length="106" mass="12002">MNSAYKALLHNFVVPEDLTLITILAFIKIQFANGIIIFLFFLLLRDGVTCQVSNVNVVFVAIIFSIGGIGDILVDHHFLKLNFLVKQTSEFVVLLYKPFFPKNVDK</sequence>
<dbReference type="Proteomes" id="UP000092460">
    <property type="component" value="Unassembled WGS sequence"/>
</dbReference>
<proteinExistence type="predicted"/>
<reference evidence="2" key="2">
    <citation type="submission" date="2020-05" db="UniProtKB">
        <authorList>
            <consortium name="EnsemblMetazoa"/>
        </authorList>
    </citation>
    <scope>IDENTIFICATION</scope>
    <source>
        <strain evidence="2">IAEA</strain>
    </source>
</reference>
<keyword evidence="1" id="KW-1133">Transmembrane helix</keyword>
<feature type="transmembrane region" description="Helical" evidence="1">
    <location>
        <begin position="55"/>
        <end position="74"/>
    </location>
</feature>
<reference evidence="3" key="1">
    <citation type="submission" date="2015-01" db="EMBL/GenBank/DDBJ databases">
        <authorList>
            <person name="Aksoy S."/>
            <person name="Warren W."/>
            <person name="Wilson R.K."/>
        </authorList>
    </citation>
    <scope>NUCLEOTIDE SEQUENCE [LARGE SCALE GENOMIC DNA]</scope>
    <source>
        <strain evidence="3">IAEA</strain>
    </source>
</reference>
<dbReference type="AlphaFoldDB" id="A0A1B0AMK5"/>
<name>A0A1B0AMK5_9MUSC</name>
<dbReference type="VEuPathDB" id="VectorBase:GPPI001904"/>
<dbReference type="EMBL" id="JXJN01000486">
    <property type="status" value="NOT_ANNOTATED_CDS"/>
    <property type="molecule type" value="Genomic_DNA"/>
</dbReference>
<keyword evidence="1" id="KW-0472">Membrane</keyword>